<keyword evidence="3" id="KW-1185">Reference proteome</keyword>
<protein>
    <recommendedName>
        <fullName evidence="1">Core shell protein Gag P30 domain-containing protein</fullName>
    </recommendedName>
</protein>
<dbReference type="InterPro" id="IPR050462">
    <property type="entry name" value="Retroviral_Gag-Pol_poly"/>
</dbReference>
<dbReference type="Gene3D" id="1.10.375.10">
    <property type="entry name" value="Human Immunodeficiency Virus Type 1 Capsid Protein"/>
    <property type="match status" value="1"/>
</dbReference>
<reference evidence="2 3" key="1">
    <citation type="submission" date="2014-04" db="EMBL/GenBank/DDBJ databases">
        <title>Genome evolution of avian class.</title>
        <authorList>
            <person name="Zhang G."/>
            <person name="Li C."/>
        </authorList>
    </citation>
    <scope>NUCLEOTIDE SEQUENCE [LARGE SCALE GENOMIC DNA]</scope>
    <source>
        <strain evidence="2">BGI_N332</strain>
    </source>
</reference>
<dbReference type="Pfam" id="PF02093">
    <property type="entry name" value="Gag_p30"/>
    <property type="match status" value="1"/>
</dbReference>
<dbReference type="GO" id="GO:0019068">
    <property type="term" value="P:virion assembly"/>
    <property type="evidence" value="ECO:0007669"/>
    <property type="project" value="InterPro"/>
</dbReference>
<evidence type="ECO:0000313" key="2">
    <source>
        <dbReference type="EMBL" id="KFQ37128.1"/>
    </source>
</evidence>
<gene>
    <name evidence="2" type="ORF">N332_01357</name>
</gene>
<dbReference type="InterPro" id="IPR003036">
    <property type="entry name" value="Gag_P30"/>
</dbReference>
<sequence>MLIKVPFSTTDLEVWKRVARDYWNDPVSVTKHFQFIVEQHNPDWNDIQLLLACMTETEKWLILKVAGGLADDFYKTAGGDVKGYFPLQEQKWEANRSAHMEKLQAYQGWTSKRMERAIPKTINWSALYAIKQGPSESPSEFLD</sequence>
<dbReference type="AlphaFoldDB" id="A0A091RB94"/>
<dbReference type="InterPro" id="IPR008919">
    <property type="entry name" value="Retrov_capsid_N"/>
</dbReference>
<evidence type="ECO:0000313" key="3">
    <source>
        <dbReference type="Proteomes" id="UP000053369"/>
    </source>
</evidence>
<dbReference type="EMBL" id="KK813374">
    <property type="protein sequence ID" value="KFQ37128.1"/>
    <property type="molecule type" value="Genomic_DNA"/>
</dbReference>
<accession>A0A091RB94</accession>
<name>A0A091RB94_9AVES</name>
<dbReference type="PANTHER" id="PTHR33166">
    <property type="entry name" value="GAG_P30 DOMAIN-CONTAINING PROTEIN"/>
    <property type="match status" value="1"/>
</dbReference>
<dbReference type="SUPFAM" id="SSF47943">
    <property type="entry name" value="Retrovirus capsid protein, N-terminal core domain"/>
    <property type="match status" value="1"/>
</dbReference>
<dbReference type="Proteomes" id="UP000053369">
    <property type="component" value="Unassembled WGS sequence"/>
</dbReference>
<evidence type="ECO:0000259" key="1">
    <source>
        <dbReference type="Pfam" id="PF02093"/>
    </source>
</evidence>
<proteinExistence type="predicted"/>
<organism evidence="2 3">
    <name type="scientific">Mesitornis unicolor</name>
    <name type="common">brown roatelo</name>
    <dbReference type="NCBI Taxonomy" id="54374"/>
    <lineage>
        <taxon>Eukaryota</taxon>
        <taxon>Metazoa</taxon>
        <taxon>Chordata</taxon>
        <taxon>Craniata</taxon>
        <taxon>Vertebrata</taxon>
        <taxon>Euteleostomi</taxon>
        <taxon>Archelosauria</taxon>
        <taxon>Archosauria</taxon>
        <taxon>Dinosauria</taxon>
        <taxon>Saurischia</taxon>
        <taxon>Theropoda</taxon>
        <taxon>Coelurosauria</taxon>
        <taxon>Aves</taxon>
        <taxon>Neognathae</taxon>
        <taxon>Neoaves</taxon>
        <taxon>Columbimorphae</taxon>
        <taxon>Mesitornithiformes</taxon>
        <taxon>Mesitornithidae</taxon>
        <taxon>Mesitornis</taxon>
    </lineage>
</organism>
<feature type="domain" description="Core shell protein Gag P30" evidence="1">
    <location>
        <begin position="11"/>
        <end position="143"/>
    </location>
</feature>